<accession>A0A9W8J609</accession>
<comment type="caution">
    <text evidence="2">The sequence shown here is derived from an EMBL/GenBank/DDBJ whole genome shotgun (WGS) entry which is preliminary data.</text>
</comment>
<dbReference type="Proteomes" id="UP001140091">
    <property type="component" value="Unassembled WGS sequence"/>
</dbReference>
<keyword evidence="3" id="KW-1185">Reference proteome</keyword>
<dbReference type="OrthoDB" id="10467243at2759"/>
<sequence>MSCATRDPIPQNIGEQPKRLLLSIPFTFLFLVLLIVSRVFRIGRVIPILFPPLLILPFIIRHTLPSSKPFITLLLPIRHCLISLMQQIPLERS</sequence>
<keyword evidence="1" id="KW-0472">Membrane</keyword>
<evidence type="ECO:0000313" key="2">
    <source>
        <dbReference type="EMBL" id="KAJ2928084.1"/>
    </source>
</evidence>
<feature type="non-terminal residue" evidence="2">
    <location>
        <position position="93"/>
    </location>
</feature>
<dbReference type="EMBL" id="JANBPK010000942">
    <property type="protein sequence ID" value="KAJ2928084.1"/>
    <property type="molecule type" value="Genomic_DNA"/>
</dbReference>
<protein>
    <submittedName>
        <fullName evidence="2">Uncharacterized protein</fullName>
    </submittedName>
</protein>
<reference evidence="2" key="1">
    <citation type="submission" date="2022-06" db="EMBL/GenBank/DDBJ databases">
        <title>Genome Sequence of Candolleomyces eurysporus.</title>
        <authorList>
            <person name="Buettner E."/>
        </authorList>
    </citation>
    <scope>NUCLEOTIDE SEQUENCE</scope>
    <source>
        <strain evidence="2">VTCC 930004</strain>
    </source>
</reference>
<evidence type="ECO:0000256" key="1">
    <source>
        <dbReference type="SAM" id="Phobius"/>
    </source>
</evidence>
<gene>
    <name evidence="2" type="ORF">H1R20_g9005</name>
</gene>
<keyword evidence="1" id="KW-0812">Transmembrane</keyword>
<evidence type="ECO:0000313" key="3">
    <source>
        <dbReference type="Proteomes" id="UP001140091"/>
    </source>
</evidence>
<proteinExistence type="predicted"/>
<keyword evidence="1" id="KW-1133">Transmembrane helix</keyword>
<dbReference type="AlphaFoldDB" id="A0A9W8J609"/>
<feature type="transmembrane region" description="Helical" evidence="1">
    <location>
        <begin position="20"/>
        <end position="40"/>
    </location>
</feature>
<name>A0A9W8J609_9AGAR</name>
<organism evidence="2 3">
    <name type="scientific">Candolleomyces eurysporus</name>
    <dbReference type="NCBI Taxonomy" id="2828524"/>
    <lineage>
        <taxon>Eukaryota</taxon>
        <taxon>Fungi</taxon>
        <taxon>Dikarya</taxon>
        <taxon>Basidiomycota</taxon>
        <taxon>Agaricomycotina</taxon>
        <taxon>Agaricomycetes</taxon>
        <taxon>Agaricomycetidae</taxon>
        <taxon>Agaricales</taxon>
        <taxon>Agaricineae</taxon>
        <taxon>Psathyrellaceae</taxon>
        <taxon>Candolleomyces</taxon>
    </lineage>
</organism>